<evidence type="ECO:0000256" key="1">
    <source>
        <dbReference type="SAM" id="MobiDB-lite"/>
    </source>
</evidence>
<organism evidence="2 3">
    <name type="scientific">Mycena metata</name>
    <dbReference type="NCBI Taxonomy" id="1033252"/>
    <lineage>
        <taxon>Eukaryota</taxon>
        <taxon>Fungi</taxon>
        <taxon>Dikarya</taxon>
        <taxon>Basidiomycota</taxon>
        <taxon>Agaricomycotina</taxon>
        <taxon>Agaricomycetes</taxon>
        <taxon>Agaricomycetidae</taxon>
        <taxon>Agaricales</taxon>
        <taxon>Marasmiineae</taxon>
        <taxon>Mycenaceae</taxon>
        <taxon>Mycena</taxon>
    </lineage>
</organism>
<accession>A0AAD7JQ29</accession>
<dbReference type="Proteomes" id="UP001215598">
    <property type="component" value="Unassembled WGS sequence"/>
</dbReference>
<dbReference type="AlphaFoldDB" id="A0AAD7JQ29"/>
<feature type="compositionally biased region" description="Basic and acidic residues" evidence="1">
    <location>
        <begin position="168"/>
        <end position="180"/>
    </location>
</feature>
<feature type="region of interest" description="Disordered" evidence="1">
    <location>
        <begin position="75"/>
        <end position="184"/>
    </location>
</feature>
<reference evidence="2" key="1">
    <citation type="submission" date="2023-03" db="EMBL/GenBank/DDBJ databases">
        <title>Massive genome expansion in bonnet fungi (Mycena s.s.) driven by repeated elements and novel gene families across ecological guilds.</title>
        <authorList>
            <consortium name="Lawrence Berkeley National Laboratory"/>
            <person name="Harder C.B."/>
            <person name="Miyauchi S."/>
            <person name="Viragh M."/>
            <person name="Kuo A."/>
            <person name="Thoen E."/>
            <person name="Andreopoulos B."/>
            <person name="Lu D."/>
            <person name="Skrede I."/>
            <person name="Drula E."/>
            <person name="Henrissat B."/>
            <person name="Morin E."/>
            <person name="Kohler A."/>
            <person name="Barry K."/>
            <person name="LaButti K."/>
            <person name="Morin E."/>
            <person name="Salamov A."/>
            <person name="Lipzen A."/>
            <person name="Mereny Z."/>
            <person name="Hegedus B."/>
            <person name="Baldrian P."/>
            <person name="Stursova M."/>
            <person name="Weitz H."/>
            <person name="Taylor A."/>
            <person name="Grigoriev I.V."/>
            <person name="Nagy L.G."/>
            <person name="Martin F."/>
            <person name="Kauserud H."/>
        </authorList>
    </citation>
    <scope>NUCLEOTIDE SEQUENCE</scope>
    <source>
        <strain evidence="2">CBHHK182m</strain>
    </source>
</reference>
<name>A0AAD7JQ29_9AGAR</name>
<proteinExistence type="predicted"/>
<keyword evidence="3" id="KW-1185">Reference proteome</keyword>
<evidence type="ECO:0000313" key="3">
    <source>
        <dbReference type="Proteomes" id="UP001215598"/>
    </source>
</evidence>
<feature type="compositionally biased region" description="Basic and acidic residues" evidence="1">
    <location>
        <begin position="112"/>
        <end position="130"/>
    </location>
</feature>
<feature type="compositionally biased region" description="Pro residues" evidence="1">
    <location>
        <begin position="77"/>
        <end position="87"/>
    </location>
</feature>
<protein>
    <submittedName>
        <fullName evidence="2">Uncharacterized protein</fullName>
    </submittedName>
</protein>
<dbReference type="EMBL" id="JARKIB010000020">
    <property type="protein sequence ID" value="KAJ7768229.1"/>
    <property type="molecule type" value="Genomic_DNA"/>
</dbReference>
<gene>
    <name evidence="2" type="ORF">B0H16DRAFT_1452969</name>
</gene>
<evidence type="ECO:0000313" key="2">
    <source>
        <dbReference type="EMBL" id="KAJ7768229.1"/>
    </source>
</evidence>
<sequence length="303" mass="34321">MCCVEWFSVEFLNFATEEIGESIPESEYYYESTTVVREQGKNFYAPLPPDRTFSSFDGQRNNSPNQALQLNSAFSVAPPPVTLPPKPPVRRAHKRQRDPSSDAYGDELPESPIKEKLGISDARKGKERRSSRSLSPRRPAERSKARYRSRSLQSDRSEGESGDEESDNDTRNRRNIPRVEPEDDPLYFIATPSQTWAAGFQTQEEAIRAIARITPRVTELIPAVPAYKNLAWNSEWLKSAVIVCENPHSLIRLKIFAALLDSARFVEDVLELALWFSIEFQLYIKASSYRAPFGDQISSTLGA</sequence>
<comment type="caution">
    <text evidence="2">The sequence shown here is derived from an EMBL/GenBank/DDBJ whole genome shotgun (WGS) entry which is preliminary data.</text>
</comment>